<feature type="domain" description="AN1-type" evidence="5">
    <location>
        <begin position="52"/>
        <end position="100"/>
    </location>
</feature>
<dbReference type="SMART" id="SM00154">
    <property type="entry name" value="ZnF_AN1"/>
    <property type="match status" value="2"/>
</dbReference>
<proteinExistence type="predicted"/>
<gene>
    <name evidence="6" type="ORF">F7725_029207</name>
</gene>
<evidence type="ECO:0000256" key="4">
    <source>
        <dbReference type="PROSITE-ProRule" id="PRU00449"/>
    </source>
</evidence>
<keyword evidence="2 4" id="KW-0863">Zinc-finger</keyword>
<keyword evidence="1" id="KW-0479">Metal-binding</keyword>
<organism evidence="6 7">
    <name type="scientific">Dissostichus mawsoni</name>
    <name type="common">Antarctic cod</name>
    <dbReference type="NCBI Taxonomy" id="36200"/>
    <lineage>
        <taxon>Eukaryota</taxon>
        <taxon>Metazoa</taxon>
        <taxon>Chordata</taxon>
        <taxon>Craniata</taxon>
        <taxon>Vertebrata</taxon>
        <taxon>Euteleostomi</taxon>
        <taxon>Actinopterygii</taxon>
        <taxon>Neopterygii</taxon>
        <taxon>Teleostei</taxon>
        <taxon>Neoteleostei</taxon>
        <taxon>Acanthomorphata</taxon>
        <taxon>Eupercaria</taxon>
        <taxon>Perciformes</taxon>
        <taxon>Notothenioidei</taxon>
        <taxon>Nototheniidae</taxon>
        <taxon>Dissostichus</taxon>
    </lineage>
</organism>
<dbReference type="GO" id="GO:0035617">
    <property type="term" value="P:stress granule disassembly"/>
    <property type="evidence" value="ECO:0007669"/>
    <property type="project" value="TreeGrafter"/>
</dbReference>
<dbReference type="InterPro" id="IPR035896">
    <property type="entry name" value="AN1-like_Znf"/>
</dbReference>
<dbReference type="Pfam" id="PF01428">
    <property type="entry name" value="zf-AN1"/>
    <property type="match status" value="1"/>
</dbReference>
<dbReference type="OrthoDB" id="431929at2759"/>
<evidence type="ECO:0000313" key="6">
    <source>
        <dbReference type="EMBL" id="KAF3836649.1"/>
    </source>
</evidence>
<evidence type="ECO:0000313" key="7">
    <source>
        <dbReference type="Proteomes" id="UP000518266"/>
    </source>
</evidence>
<evidence type="ECO:0000256" key="2">
    <source>
        <dbReference type="ARBA" id="ARBA00022771"/>
    </source>
</evidence>
<dbReference type="PANTHER" id="PTHR14677">
    <property type="entry name" value="ARSENITE INDUCUBLE RNA ASSOCIATED PROTEIN AIP-1-RELATED"/>
    <property type="match status" value="1"/>
</dbReference>
<evidence type="ECO:0000256" key="1">
    <source>
        <dbReference type="ARBA" id="ARBA00022723"/>
    </source>
</evidence>
<dbReference type="PROSITE" id="PS51039">
    <property type="entry name" value="ZF_AN1"/>
    <property type="match status" value="1"/>
</dbReference>
<dbReference type="SUPFAM" id="SSF118310">
    <property type="entry name" value="AN1-like Zinc finger"/>
    <property type="match status" value="2"/>
</dbReference>
<sequence length="730" mass="84404">MYFFPLSFYRSTLIQQVAVLRLSPTAIKPPKKRERCLLHQLFYTRFVLMAELNIGKHCRIDSCHQNDFLPFVCDLCRGSFCLDHRSREAHSCSEEPVKKEPRTTGGNKSYPCSFQDCRGKELLPVVCPHHRHQDDHECEKLEVQKPRMAATKELVQKIVDGEDVFPGLSSKGLQSLEPAVFFCSKWSVGKAVDYAASLASLKNSNNILKAKKLRLCHPQTGEALQMDDTLLALLSHQKRPSLTGETWCWSTWRTRAPAWMCPTTSARKYLTVKVPVFTVKVSRVHVRVHRTARFLQNDRTFCRRTTARSPAERPHVLQKNDRTFSCRTNRTFSCRTTAQRPHVLQENDRTFAGERPHVLLQNDRTFSCRTTPQVLQKNDRTSLLQNNRNVLLHNDRTFCRRTTARSPAEQPHVLLQNNHTFCRRTTAFSCRTTARSAGERPHVLQENDRTFSCRTTARSPAERPHVLQKNDRTFSCRTTARSPAERPHVLQENEPHVLLQNNRTFSCRTTTRLQENDRTFSCRTTARSAGERPAQKPQFSCRTTTRSRFLQNNHTFTFSAEQPHVHVLLQTTTRSRSPAEQPQFTTTTRSPAEQPHVLLQNKHMHRVVDSQHRLFLFVGERRHHVVVKQDVRFLLLSCSPPLAMHALPVLLQVPAAVEPGAAELAAVRPLPVWMMTWRCSCERHFLSFPQMWQTKDCAGLSPLAWTTSRWRFRCPRRRKLRLQKSHPYGR</sequence>
<dbReference type="GO" id="GO:0010494">
    <property type="term" value="C:cytoplasmic stress granule"/>
    <property type="evidence" value="ECO:0007669"/>
    <property type="project" value="TreeGrafter"/>
</dbReference>
<protein>
    <recommendedName>
        <fullName evidence="5">AN1-type domain-containing protein</fullName>
    </recommendedName>
</protein>
<evidence type="ECO:0000256" key="3">
    <source>
        <dbReference type="ARBA" id="ARBA00022833"/>
    </source>
</evidence>
<comment type="caution">
    <text evidence="6">The sequence shown here is derived from an EMBL/GenBank/DDBJ whole genome shotgun (WGS) entry which is preliminary data.</text>
</comment>
<accession>A0A7J5XJ82</accession>
<dbReference type="GO" id="GO:0008270">
    <property type="term" value="F:zinc ion binding"/>
    <property type="evidence" value="ECO:0007669"/>
    <property type="project" value="UniProtKB-KW"/>
</dbReference>
<dbReference type="InterPro" id="IPR000058">
    <property type="entry name" value="Znf_AN1"/>
</dbReference>
<dbReference type="Gene3D" id="4.10.1110.10">
    <property type="entry name" value="AN1-like Zinc finger"/>
    <property type="match status" value="2"/>
</dbReference>
<dbReference type="PANTHER" id="PTHR14677:SF37">
    <property type="entry name" value="AN1-TYPE ZINC FINGER PROTEIN 1"/>
    <property type="match status" value="1"/>
</dbReference>
<dbReference type="AlphaFoldDB" id="A0A7J5XJ82"/>
<keyword evidence="7" id="KW-1185">Reference proteome</keyword>
<dbReference type="Pfam" id="PF25327">
    <property type="entry name" value="UBL_ZFAND1"/>
    <property type="match status" value="1"/>
</dbReference>
<name>A0A7J5XJ82_DISMA</name>
<keyword evidence="3" id="KW-0862">Zinc</keyword>
<dbReference type="InterPro" id="IPR057358">
    <property type="entry name" value="UBL_ZFAND1-like"/>
</dbReference>
<dbReference type="Proteomes" id="UP000518266">
    <property type="component" value="Unassembled WGS sequence"/>
</dbReference>
<dbReference type="EMBL" id="JAAKFY010000024">
    <property type="protein sequence ID" value="KAF3836649.1"/>
    <property type="molecule type" value="Genomic_DNA"/>
</dbReference>
<evidence type="ECO:0000259" key="5">
    <source>
        <dbReference type="PROSITE" id="PS51039"/>
    </source>
</evidence>
<reference evidence="6 7" key="1">
    <citation type="submission" date="2020-03" db="EMBL/GenBank/DDBJ databases">
        <title>Dissostichus mawsoni Genome sequencing and assembly.</title>
        <authorList>
            <person name="Park H."/>
        </authorList>
    </citation>
    <scope>NUCLEOTIDE SEQUENCE [LARGE SCALE GENOMIC DNA]</scope>
    <source>
        <strain evidence="6">DM0001</strain>
        <tissue evidence="6">Muscle</tissue>
    </source>
</reference>